<keyword evidence="1" id="KW-0802">TPR repeat</keyword>
<evidence type="ECO:0000313" key="5">
    <source>
        <dbReference type="Proteomes" id="UP000198405"/>
    </source>
</evidence>
<dbReference type="EMBL" id="FZOB01000002">
    <property type="protein sequence ID" value="SNR66305.1"/>
    <property type="molecule type" value="Genomic_DNA"/>
</dbReference>
<evidence type="ECO:0000256" key="3">
    <source>
        <dbReference type="SAM" id="Phobius"/>
    </source>
</evidence>
<keyword evidence="3" id="KW-0472">Membrane</keyword>
<keyword evidence="3" id="KW-0812">Transmembrane</keyword>
<evidence type="ECO:0000313" key="4">
    <source>
        <dbReference type="EMBL" id="SNR66305.1"/>
    </source>
</evidence>
<feature type="compositionally biased region" description="Basic residues" evidence="2">
    <location>
        <begin position="1"/>
        <end position="14"/>
    </location>
</feature>
<protein>
    <submittedName>
        <fullName evidence="4">Tetratricopeptide repeat-containing protein</fullName>
    </submittedName>
</protein>
<evidence type="ECO:0000256" key="1">
    <source>
        <dbReference type="PROSITE-ProRule" id="PRU00339"/>
    </source>
</evidence>
<organism evidence="4 5">
    <name type="scientific">Desulfurobacterium atlanticum</name>
    <dbReference type="NCBI Taxonomy" id="240169"/>
    <lineage>
        <taxon>Bacteria</taxon>
        <taxon>Pseudomonadati</taxon>
        <taxon>Aquificota</taxon>
        <taxon>Aquificia</taxon>
        <taxon>Desulfurobacteriales</taxon>
        <taxon>Desulfurobacteriaceae</taxon>
        <taxon>Desulfurobacterium</taxon>
    </lineage>
</organism>
<keyword evidence="5" id="KW-1185">Reference proteome</keyword>
<name>A0A238Y531_9BACT</name>
<feature type="region of interest" description="Disordered" evidence="2">
    <location>
        <begin position="1"/>
        <end position="22"/>
    </location>
</feature>
<dbReference type="RefSeq" id="WP_089322478.1">
    <property type="nucleotide sequence ID" value="NZ_FZOB01000002.1"/>
</dbReference>
<dbReference type="Proteomes" id="UP000198405">
    <property type="component" value="Unassembled WGS sequence"/>
</dbReference>
<sequence>MKKPPYKAYRKKEKKKEEPPVHIPEAIDTPEAEMMVSDFYKIIGFLEKHLQKIVVGILLIATIGGGIFGYKLYKENLEIKAATIFDRGMFAIENGKEKEAEKYFKEVAEKYPDTPSGKAGTFLYGKLTKNLFFLEKAGKSESFTISPAGKLDTGVVLFEENKTDAAIGKFTSLSRDKDWTHPAGLYYTAIVYLTDKKIGKAKEIYEILKGDYQNSFYTAMLGELLK</sequence>
<evidence type="ECO:0000256" key="2">
    <source>
        <dbReference type="SAM" id="MobiDB-lite"/>
    </source>
</evidence>
<dbReference type="InterPro" id="IPR011990">
    <property type="entry name" value="TPR-like_helical_dom_sf"/>
</dbReference>
<dbReference type="AlphaFoldDB" id="A0A238Y531"/>
<proteinExistence type="predicted"/>
<feature type="transmembrane region" description="Helical" evidence="3">
    <location>
        <begin position="53"/>
        <end position="73"/>
    </location>
</feature>
<dbReference type="OrthoDB" id="13266at2"/>
<feature type="repeat" description="TPR" evidence="1">
    <location>
        <begin position="81"/>
        <end position="114"/>
    </location>
</feature>
<dbReference type="PROSITE" id="PS50005">
    <property type="entry name" value="TPR"/>
    <property type="match status" value="1"/>
</dbReference>
<keyword evidence="3" id="KW-1133">Transmembrane helix</keyword>
<dbReference type="Pfam" id="PF13174">
    <property type="entry name" value="TPR_6"/>
    <property type="match status" value="1"/>
</dbReference>
<dbReference type="SUPFAM" id="SSF48452">
    <property type="entry name" value="TPR-like"/>
    <property type="match status" value="1"/>
</dbReference>
<reference evidence="5" key="1">
    <citation type="submission" date="2017-06" db="EMBL/GenBank/DDBJ databases">
        <authorList>
            <person name="Varghese N."/>
            <person name="Submissions S."/>
        </authorList>
    </citation>
    <scope>NUCLEOTIDE SEQUENCE [LARGE SCALE GENOMIC DNA]</scope>
    <source>
        <strain evidence="5">DSM 15668</strain>
    </source>
</reference>
<dbReference type="Gene3D" id="1.25.40.10">
    <property type="entry name" value="Tetratricopeptide repeat domain"/>
    <property type="match status" value="1"/>
</dbReference>
<gene>
    <name evidence="4" type="ORF">SAMN06265340_102128</name>
</gene>
<accession>A0A238Y531</accession>
<dbReference type="InterPro" id="IPR019734">
    <property type="entry name" value="TPR_rpt"/>
</dbReference>